<keyword evidence="1" id="KW-0472">Membrane</keyword>
<comment type="caution">
    <text evidence="2">The sequence shown here is derived from an EMBL/GenBank/DDBJ whole genome shotgun (WGS) entry which is preliminary data.</text>
</comment>
<proteinExistence type="predicted"/>
<feature type="transmembrane region" description="Helical" evidence="1">
    <location>
        <begin position="105"/>
        <end position="127"/>
    </location>
</feature>
<dbReference type="OrthoDB" id="2641762at2759"/>
<feature type="transmembrane region" description="Helical" evidence="1">
    <location>
        <begin position="28"/>
        <end position="53"/>
    </location>
</feature>
<evidence type="ECO:0000313" key="2">
    <source>
        <dbReference type="EMBL" id="KAF9445738.1"/>
    </source>
</evidence>
<dbReference type="Proteomes" id="UP000807342">
    <property type="component" value="Unassembled WGS sequence"/>
</dbReference>
<accession>A0A9P5X769</accession>
<evidence type="ECO:0000256" key="1">
    <source>
        <dbReference type="SAM" id="Phobius"/>
    </source>
</evidence>
<organism evidence="2 3">
    <name type="scientific">Macrolepiota fuliginosa MF-IS2</name>
    <dbReference type="NCBI Taxonomy" id="1400762"/>
    <lineage>
        <taxon>Eukaryota</taxon>
        <taxon>Fungi</taxon>
        <taxon>Dikarya</taxon>
        <taxon>Basidiomycota</taxon>
        <taxon>Agaricomycotina</taxon>
        <taxon>Agaricomycetes</taxon>
        <taxon>Agaricomycetidae</taxon>
        <taxon>Agaricales</taxon>
        <taxon>Agaricineae</taxon>
        <taxon>Agaricaceae</taxon>
        <taxon>Macrolepiota</taxon>
    </lineage>
</organism>
<feature type="transmembrane region" description="Helical" evidence="1">
    <location>
        <begin position="65"/>
        <end position="85"/>
    </location>
</feature>
<feature type="transmembrane region" description="Helical" evidence="1">
    <location>
        <begin position="265"/>
        <end position="284"/>
    </location>
</feature>
<name>A0A9P5X769_9AGAR</name>
<feature type="transmembrane region" description="Helical" evidence="1">
    <location>
        <begin position="235"/>
        <end position="259"/>
    </location>
</feature>
<gene>
    <name evidence="2" type="ORF">P691DRAFT_709869</name>
</gene>
<dbReference type="EMBL" id="MU151284">
    <property type="protein sequence ID" value="KAF9445738.1"/>
    <property type="molecule type" value="Genomic_DNA"/>
</dbReference>
<sequence length="355" mass="39856">MSANPSDPLTWTPVGETSTDILNDAVNLVSTIICGVGYGIAFTLYCICARTLCAQLRFPDKQRQAMFMLTYITIITLCGGLYLASASRVAQLAYVDFRNYPGGPYAYTLFIFSAPDNLLGVCSYFIVSWLTDAMIIWRVYILFSSRRYPWLVIAFPCILYLASFCMGVVIIFQSSRPSQSFWSSAAIPFGLAYYVLTAVLTIIATILMTFRLLMARRQFIRAMGNSPHARQYLSIATMLIESSALYAIWSIIFIGLYIVNHPMQSVFLGTLTDISIIALLLIIFRVSQGQAWKANTEQALTTTHLSWRTSTTTRGSTRYVKPSFQTRDDGSTTRFEDSVTVETFTVDDNKKRVEV</sequence>
<evidence type="ECO:0000313" key="3">
    <source>
        <dbReference type="Proteomes" id="UP000807342"/>
    </source>
</evidence>
<reference evidence="2" key="1">
    <citation type="submission" date="2020-11" db="EMBL/GenBank/DDBJ databases">
        <authorList>
            <consortium name="DOE Joint Genome Institute"/>
            <person name="Ahrendt S."/>
            <person name="Riley R."/>
            <person name="Andreopoulos W."/>
            <person name="Labutti K."/>
            <person name="Pangilinan J."/>
            <person name="Ruiz-Duenas F.J."/>
            <person name="Barrasa J.M."/>
            <person name="Sanchez-Garcia M."/>
            <person name="Camarero S."/>
            <person name="Miyauchi S."/>
            <person name="Serrano A."/>
            <person name="Linde D."/>
            <person name="Babiker R."/>
            <person name="Drula E."/>
            <person name="Ayuso-Fernandez I."/>
            <person name="Pacheco R."/>
            <person name="Padilla G."/>
            <person name="Ferreira P."/>
            <person name="Barriuso J."/>
            <person name="Kellner H."/>
            <person name="Castanera R."/>
            <person name="Alfaro M."/>
            <person name="Ramirez L."/>
            <person name="Pisabarro A.G."/>
            <person name="Kuo A."/>
            <person name="Tritt A."/>
            <person name="Lipzen A."/>
            <person name="He G."/>
            <person name="Yan M."/>
            <person name="Ng V."/>
            <person name="Cullen D."/>
            <person name="Martin F."/>
            <person name="Rosso M.-N."/>
            <person name="Henrissat B."/>
            <person name="Hibbett D."/>
            <person name="Martinez A.T."/>
            <person name="Grigoriev I.V."/>
        </authorList>
    </citation>
    <scope>NUCLEOTIDE SEQUENCE</scope>
    <source>
        <strain evidence="2">MF-IS2</strain>
    </source>
</reference>
<feature type="transmembrane region" description="Helical" evidence="1">
    <location>
        <begin position="148"/>
        <end position="172"/>
    </location>
</feature>
<protein>
    <submittedName>
        <fullName evidence="2">Uncharacterized protein</fullName>
    </submittedName>
</protein>
<keyword evidence="1" id="KW-1133">Transmembrane helix</keyword>
<dbReference type="AlphaFoldDB" id="A0A9P5X769"/>
<feature type="transmembrane region" description="Helical" evidence="1">
    <location>
        <begin position="192"/>
        <end position="214"/>
    </location>
</feature>
<keyword evidence="3" id="KW-1185">Reference proteome</keyword>
<keyword evidence="1" id="KW-0812">Transmembrane</keyword>